<feature type="non-terminal residue" evidence="1">
    <location>
        <position position="1"/>
    </location>
</feature>
<dbReference type="EMBL" id="CAJVQB010061696">
    <property type="protein sequence ID" value="CAG8839969.1"/>
    <property type="molecule type" value="Genomic_DNA"/>
</dbReference>
<protein>
    <submittedName>
        <fullName evidence="1">11133_t:CDS:1</fullName>
    </submittedName>
</protein>
<gene>
    <name evidence="1" type="ORF">GMARGA_LOCUS34690</name>
</gene>
<name>A0ABN7WSS0_GIGMA</name>
<dbReference type="Proteomes" id="UP000789901">
    <property type="component" value="Unassembled WGS sequence"/>
</dbReference>
<keyword evidence="2" id="KW-1185">Reference proteome</keyword>
<accession>A0ABN7WSS0</accession>
<evidence type="ECO:0000313" key="2">
    <source>
        <dbReference type="Proteomes" id="UP000789901"/>
    </source>
</evidence>
<proteinExistence type="predicted"/>
<organism evidence="1 2">
    <name type="scientific">Gigaspora margarita</name>
    <dbReference type="NCBI Taxonomy" id="4874"/>
    <lineage>
        <taxon>Eukaryota</taxon>
        <taxon>Fungi</taxon>
        <taxon>Fungi incertae sedis</taxon>
        <taxon>Mucoromycota</taxon>
        <taxon>Glomeromycotina</taxon>
        <taxon>Glomeromycetes</taxon>
        <taxon>Diversisporales</taxon>
        <taxon>Gigasporaceae</taxon>
        <taxon>Gigaspora</taxon>
    </lineage>
</organism>
<sequence>LGAVAALQKKGGIRENLIFYGQDNFEITCEGDSGGPTFSYLRNLSIVGLNGIHLASQEDFSESMPLDVILREGELELVRSQ</sequence>
<reference evidence="1 2" key="1">
    <citation type="submission" date="2021-06" db="EMBL/GenBank/DDBJ databases">
        <authorList>
            <person name="Kallberg Y."/>
            <person name="Tangrot J."/>
            <person name="Rosling A."/>
        </authorList>
    </citation>
    <scope>NUCLEOTIDE SEQUENCE [LARGE SCALE GENOMIC DNA]</scope>
    <source>
        <strain evidence="1 2">120-4 pot B 10/14</strain>
    </source>
</reference>
<evidence type="ECO:0000313" key="1">
    <source>
        <dbReference type="EMBL" id="CAG8839969.1"/>
    </source>
</evidence>
<comment type="caution">
    <text evidence="1">The sequence shown here is derived from an EMBL/GenBank/DDBJ whole genome shotgun (WGS) entry which is preliminary data.</text>
</comment>